<proteinExistence type="inferred from homology"/>
<sequence>MPKANLHDLAPETELACDVCVIGSGPAGATIARELAGGSLRVILLESGGEERQPAVDALNEIESIGWPRETDQWLVRNRILGGSSHTWAGRCAPFDPIDFEARDWVPGSGWPLTHDQMQPYLVRTAPYVGLGIGADYSDDRFWAAAKRPAPQPALNEDLLTPFFWQYSKDGLNRFDLMRWGPDLLAHLPDTVRLLTNATLVRLQLDPHGRKVRSAEVAARDGSRRTVTARSFVLCAGGIENARLLLCSNDVERCGIGNRRDLVGRYLMDHPRGILGHFDPAASTEIRRRFGLHHVRFGPHSYRFRHGFRLSPKLQRRERLLNCTAWLDEEVMPDDPWRALNGLLRGGSRRMKDVRAVLSHADVLIRGAADLVLRKRGLTRRLRALHLVGMTEQVPDRESRITLSDRTDRLGMPLSRIDWRVNAMEERSLRRLAGLVAAEVARMGYAAPRLDAWVERNEGFPASFRDVAHPTGTTRMADDPAEGVVDAQGQVHGVDGLFVAGSSVFPTAGHANPTQMIVAMAIRTADILKERHRALAPAARHDSPAREVAHV</sequence>
<protein>
    <submittedName>
        <fullName evidence="7">6'''-hydroxyparomomycin C oxidase</fullName>
    </submittedName>
</protein>
<dbReference type="InterPro" id="IPR051473">
    <property type="entry name" value="P2Ox-like"/>
</dbReference>
<keyword evidence="4" id="KW-0274">FAD</keyword>
<reference evidence="7" key="2">
    <citation type="submission" date="2021-08" db="EMBL/GenBank/DDBJ databases">
        <authorList>
            <person name="Tani A."/>
            <person name="Ola A."/>
            <person name="Ogura Y."/>
            <person name="Katsura K."/>
            <person name="Hayashi T."/>
        </authorList>
    </citation>
    <scope>NUCLEOTIDE SEQUENCE</scope>
    <source>
        <strain evidence="7">DSM 17168</strain>
    </source>
</reference>
<dbReference type="Pfam" id="PF05199">
    <property type="entry name" value="GMC_oxred_C"/>
    <property type="match status" value="1"/>
</dbReference>
<dbReference type="InterPro" id="IPR036188">
    <property type="entry name" value="FAD/NAD-bd_sf"/>
</dbReference>
<comment type="similarity">
    <text evidence="2">Belongs to the GMC oxidoreductase family.</text>
</comment>
<evidence type="ECO:0000259" key="6">
    <source>
        <dbReference type="Pfam" id="PF05199"/>
    </source>
</evidence>
<keyword evidence="3" id="KW-0285">Flavoprotein</keyword>
<dbReference type="InterPro" id="IPR007867">
    <property type="entry name" value="GMC_OxRtase_C"/>
</dbReference>
<comment type="cofactor">
    <cofactor evidence="1">
        <name>FAD</name>
        <dbReference type="ChEBI" id="CHEBI:57692"/>
    </cofactor>
</comment>
<keyword evidence="5" id="KW-0560">Oxidoreductase</keyword>
<evidence type="ECO:0000313" key="7">
    <source>
        <dbReference type="EMBL" id="GJD98410.1"/>
    </source>
</evidence>
<name>A0ABQ4S7I2_9HYPH</name>
<dbReference type="PANTHER" id="PTHR42784">
    <property type="entry name" value="PYRANOSE 2-OXIDASE"/>
    <property type="match status" value="1"/>
</dbReference>
<comment type="caution">
    <text evidence="7">The sequence shown here is derived from an EMBL/GenBank/DDBJ whole genome shotgun (WGS) entry which is preliminary data.</text>
</comment>
<dbReference type="PANTHER" id="PTHR42784:SF1">
    <property type="entry name" value="PYRANOSE 2-OXIDASE"/>
    <property type="match status" value="1"/>
</dbReference>
<dbReference type="RefSeq" id="WP_238233360.1">
    <property type="nucleotide sequence ID" value="NZ_BPQQ01000003.1"/>
</dbReference>
<accession>A0ABQ4S7I2</accession>
<evidence type="ECO:0000256" key="4">
    <source>
        <dbReference type="ARBA" id="ARBA00022827"/>
    </source>
</evidence>
<evidence type="ECO:0000256" key="1">
    <source>
        <dbReference type="ARBA" id="ARBA00001974"/>
    </source>
</evidence>
<evidence type="ECO:0000313" key="8">
    <source>
        <dbReference type="Proteomes" id="UP001055153"/>
    </source>
</evidence>
<organism evidence="7 8">
    <name type="scientific">Methylobacterium isbiliense</name>
    <dbReference type="NCBI Taxonomy" id="315478"/>
    <lineage>
        <taxon>Bacteria</taxon>
        <taxon>Pseudomonadati</taxon>
        <taxon>Pseudomonadota</taxon>
        <taxon>Alphaproteobacteria</taxon>
        <taxon>Hyphomicrobiales</taxon>
        <taxon>Methylobacteriaceae</taxon>
        <taxon>Methylobacterium</taxon>
    </lineage>
</organism>
<evidence type="ECO:0000256" key="3">
    <source>
        <dbReference type="ARBA" id="ARBA00022630"/>
    </source>
</evidence>
<gene>
    <name evidence="7" type="primary">livQ</name>
    <name evidence="7" type="ORF">GMJLKIPL_0318</name>
</gene>
<evidence type="ECO:0000256" key="2">
    <source>
        <dbReference type="ARBA" id="ARBA00010790"/>
    </source>
</evidence>
<evidence type="ECO:0000256" key="5">
    <source>
        <dbReference type="ARBA" id="ARBA00023002"/>
    </source>
</evidence>
<feature type="domain" description="Glucose-methanol-choline oxidoreductase C-terminal" evidence="6">
    <location>
        <begin position="395"/>
        <end position="521"/>
    </location>
</feature>
<reference evidence="7" key="1">
    <citation type="journal article" date="2021" name="Front. Microbiol.">
        <title>Comprehensive Comparative Genomics and Phenotyping of Methylobacterium Species.</title>
        <authorList>
            <person name="Alessa O."/>
            <person name="Ogura Y."/>
            <person name="Fujitani Y."/>
            <person name="Takami H."/>
            <person name="Hayashi T."/>
            <person name="Sahin N."/>
            <person name="Tani A."/>
        </authorList>
    </citation>
    <scope>NUCLEOTIDE SEQUENCE</scope>
    <source>
        <strain evidence="7">DSM 17168</strain>
    </source>
</reference>
<keyword evidence="8" id="KW-1185">Reference proteome</keyword>
<dbReference type="EMBL" id="BPQQ01000003">
    <property type="protein sequence ID" value="GJD98410.1"/>
    <property type="molecule type" value="Genomic_DNA"/>
</dbReference>
<dbReference type="SUPFAM" id="SSF51905">
    <property type="entry name" value="FAD/NAD(P)-binding domain"/>
    <property type="match status" value="1"/>
</dbReference>
<dbReference type="Proteomes" id="UP001055153">
    <property type="component" value="Unassembled WGS sequence"/>
</dbReference>
<dbReference type="Gene3D" id="3.50.50.60">
    <property type="entry name" value="FAD/NAD(P)-binding domain"/>
    <property type="match status" value="2"/>
</dbReference>